<dbReference type="InterPro" id="IPR013083">
    <property type="entry name" value="Znf_RING/FYVE/PHD"/>
</dbReference>
<feature type="domain" description="U-box" evidence="2">
    <location>
        <begin position="12"/>
        <end position="74"/>
    </location>
</feature>
<evidence type="ECO:0000259" key="2">
    <source>
        <dbReference type="SMART" id="SM00504"/>
    </source>
</evidence>
<evidence type="ECO:0000256" key="1">
    <source>
        <dbReference type="SAM" id="MobiDB-lite"/>
    </source>
</evidence>
<evidence type="ECO:0000313" key="4">
    <source>
        <dbReference type="Proteomes" id="UP000041254"/>
    </source>
</evidence>
<feature type="region of interest" description="Disordered" evidence="1">
    <location>
        <begin position="73"/>
        <end position="107"/>
    </location>
</feature>
<dbReference type="EMBL" id="CDMY01000619">
    <property type="protein sequence ID" value="CEM26552.1"/>
    <property type="molecule type" value="Genomic_DNA"/>
</dbReference>
<dbReference type="CDD" id="cd16453">
    <property type="entry name" value="RING-Ubox"/>
    <property type="match status" value="1"/>
</dbReference>
<evidence type="ECO:0000313" key="3">
    <source>
        <dbReference type="EMBL" id="CEM26552.1"/>
    </source>
</evidence>
<dbReference type="GO" id="GO:0004842">
    <property type="term" value="F:ubiquitin-protein transferase activity"/>
    <property type="evidence" value="ECO:0007669"/>
    <property type="project" value="InterPro"/>
</dbReference>
<dbReference type="InterPro" id="IPR003613">
    <property type="entry name" value="Ubox_domain"/>
</dbReference>
<feature type="compositionally biased region" description="Basic and acidic residues" evidence="1">
    <location>
        <begin position="75"/>
        <end position="106"/>
    </location>
</feature>
<dbReference type="Proteomes" id="UP000041254">
    <property type="component" value="Unassembled WGS sequence"/>
</dbReference>
<proteinExistence type="predicted"/>
<dbReference type="GO" id="GO:0016567">
    <property type="term" value="P:protein ubiquitination"/>
    <property type="evidence" value="ECO:0007669"/>
    <property type="project" value="InterPro"/>
</dbReference>
<dbReference type="VEuPathDB" id="CryptoDB:Vbra_17394"/>
<dbReference type="InParanoid" id="A0A0G4GBS6"/>
<name>A0A0G4GBS6_VITBC</name>
<sequence>MADKDLPPFLPICPITMAVPKVPVLSTTQNIYEREALVTHLRLNHRYKSPTSRKPLTPNMKVSDRTAISVIEQYGRSEMEKRRRAEDEKRRKRKRDEARKERETKAMKAVRGGGAFVSIDLADNEDSEMTKSAPSLPPPPSKVVGKINDTCLDGLLQWVGSVDSGLPTKGQAAELKSMLLKHNLKGDVRRWVSVCVGDKEWESIHPLLLLQAISAMIRAATDRRKKAKRPSV</sequence>
<dbReference type="Pfam" id="PF04564">
    <property type="entry name" value="U-box"/>
    <property type="match status" value="1"/>
</dbReference>
<dbReference type="AlphaFoldDB" id="A0A0G4GBS6"/>
<reference evidence="3 4" key="1">
    <citation type="submission" date="2014-11" db="EMBL/GenBank/DDBJ databases">
        <authorList>
            <person name="Zhu J."/>
            <person name="Qi W."/>
            <person name="Song R."/>
        </authorList>
    </citation>
    <scope>NUCLEOTIDE SEQUENCE [LARGE SCALE GENOMIC DNA]</scope>
</reference>
<keyword evidence="4" id="KW-1185">Reference proteome</keyword>
<dbReference type="SMART" id="SM00504">
    <property type="entry name" value="Ubox"/>
    <property type="match status" value="1"/>
</dbReference>
<organism evidence="3 4">
    <name type="scientific">Vitrella brassicaformis (strain CCMP3155)</name>
    <dbReference type="NCBI Taxonomy" id="1169540"/>
    <lineage>
        <taxon>Eukaryota</taxon>
        <taxon>Sar</taxon>
        <taxon>Alveolata</taxon>
        <taxon>Colpodellida</taxon>
        <taxon>Vitrellaceae</taxon>
        <taxon>Vitrella</taxon>
    </lineage>
</organism>
<accession>A0A0G4GBS6</accession>
<dbReference type="SUPFAM" id="SSF57850">
    <property type="entry name" value="RING/U-box"/>
    <property type="match status" value="1"/>
</dbReference>
<dbReference type="Gene3D" id="3.30.40.10">
    <property type="entry name" value="Zinc/RING finger domain, C3HC4 (zinc finger)"/>
    <property type="match status" value="1"/>
</dbReference>
<protein>
    <recommendedName>
        <fullName evidence="2">U-box domain-containing protein</fullName>
    </recommendedName>
</protein>
<gene>
    <name evidence="3" type="ORF">Vbra_17394</name>
</gene>